<dbReference type="Pfam" id="PF02517">
    <property type="entry name" value="Rce1-like"/>
    <property type="match status" value="1"/>
</dbReference>
<dbReference type="GO" id="GO:0080120">
    <property type="term" value="P:CAAX-box protein maturation"/>
    <property type="evidence" value="ECO:0007669"/>
    <property type="project" value="UniProtKB-ARBA"/>
</dbReference>
<keyword evidence="4" id="KW-1185">Reference proteome</keyword>
<feature type="transmembrane region" description="Helical" evidence="1">
    <location>
        <begin position="180"/>
        <end position="197"/>
    </location>
</feature>
<feature type="transmembrane region" description="Helical" evidence="1">
    <location>
        <begin position="56"/>
        <end position="89"/>
    </location>
</feature>
<dbReference type="EMBL" id="AQQY01000004">
    <property type="protein sequence ID" value="KCV82240.1"/>
    <property type="molecule type" value="Genomic_DNA"/>
</dbReference>
<dbReference type="STRING" id="1461693.ATO10_07617"/>
<proteinExistence type="predicted"/>
<feature type="transmembrane region" description="Helical" evidence="1">
    <location>
        <begin position="142"/>
        <end position="159"/>
    </location>
</feature>
<dbReference type="GO" id="GO:0004175">
    <property type="term" value="F:endopeptidase activity"/>
    <property type="evidence" value="ECO:0007669"/>
    <property type="project" value="UniProtKB-ARBA"/>
</dbReference>
<evidence type="ECO:0000256" key="1">
    <source>
        <dbReference type="SAM" id="Phobius"/>
    </source>
</evidence>
<dbReference type="PATRIC" id="fig|1461693.3.peg.1550"/>
<feature type="domain" description="CAAX prenyl protease 2/Lysostaphin resistance protein A-like" evidence="2">
    <location>
        <begin position="144"/>
        <end position="240"/>
    </location>
</feature>
<feature type="transmembrane region" description="Helical" evidence="1">
    <location>
        <begin position="203"/>
        <end position="221"/>
    </location>
</feature>
<feature type="transmembrane region" description="Helical" evidence="1">
    <location>
        <begin position="110"/>
        <end position="130"/>
    </location>
</feature>
<dbReference type="InterPro" id="IPR003675">
    <property type="entry name" value="Rce1/LyrA-like_dom"/>
</dbReference>
<evidence type="ECO:0000313" key="4">
    <source>
        <dbReference type="Proteomes" id="UP000024836"/>
    </source>
</evidence>
<gene>
    <name evidence="3" type="ORF">ATO10_07617</name>
</gene>
<name>A0A058ZM14_9RHOB</name>
<dbReference type="OrthoDB" id="7171777at2"/>
<feature type="transmembrane region" description="Helical" evidence="1">
    <location>
        <begin position="23"/>
        <end position="44"/>
    </location>
</feature>
<keyword evidence="1" id="KW-0472">Membrane</keyword>
<keyword evidence="1" id="KW-0812">Transmembrane</keyword>
<organism evidence="3 4">
    <name type="scientific">Actibacterium atlanticum</name>
    <dbReference type="NCBI Taxonomy" id="1461693"/>
    <lineage>
        <taxon>Bacteria</taxon>
        <taxon>Pseudomonadati</taxon>
        <taxon>Pseudomonadota</taxon>
        <taxon>Alphaproteobacteria</taxon>
        <taxon>Rhodobacterales</taxon>
        <taxon>Roseobacteraceae</taxon>
        <taxon>Actibacterium</taxon>
    </lineage>
</organism>
<evidence type="ECO:0000259" key="2">
    <source>
        <dbReference type="Pfam" id="PF02517"/>
    </source>
</evidence>
<protein>
    <submittedName>
        <fullName evidence="3">Abortive infection protein</fullName>
    </submittedName>
</protein>
<dbReference type="RefSeq" id="WP_035250075.1">
    <property type="nucleotide sequence ID" value="NZ_AQQY01000004.1"/>
</dbReference>
<sequence>MRYGPNEDFAAPARHSAELWRTVLGFFLASAAQIGLIFVIYGAGRMVLGSDRADTLYNAVFFSTLTATETLLLLLSAGLITVGLVAVVDQLHRRSPLSLVGPLPQAWRDFWAVLKMLAGLYLILSLIPSGVALDPNMAFDRWLLLLPVAIPVLFIQISSEELFFRGYLQQQLAARYRSPLIWIGIPSVIFAFGHYSTDLAGDNAIFTAIWAGLFGIAAADLTARSGNLGAALALHFANNFGAILLASLPGAASGLALYVYPITLDDPAILPLFAVDLDVMLVSWLAARVALRV</sequence>
<feature type="transmembrane region" description="Helical" evidence="1">
    <location>
        <begin position="242"/>
        <end position="262"/>
    </location>
</feature>
<keyword evidence="1" id="KW-1133">Transmembrane helix</keyword>
<feature type="transmembrane region" description="Helical" evidence="1">
    <location>
        <begin position="268"/>
        <end position="291"/>
    </location>
</feature>
<reference evidence="3 4" key="1">
    <citation type="submission" date="2013-04" db="EMBL/GenBank/DDBJ databases">
        <title>Shimia sp. 22II-S11-Z10 Genome Sequencing.</title>
        <authorList>
            <person name="Lai Q."/>
            <person name="Li G."/>
            <person name="Shao Z."/>
        </authorList>
    </citation>
    <scope>NUCLEOTIDE SEQUENCE [LARGE SCALE GENOMIC DNA]</scope>
    <source>
        <strain evidence="4">22II-S11-Z10</strain>
    </source>
</reference>
<accession>A0A058ZM14</accession>
<dbReference type="Proteomes" id="UP000024836">
    <property type="component" value="Unassembled WGS sequence"/>
</dbReference>
<dbReference type="eggNOG" id="COG1266">
    <property type="taxonomic scope" value="Bacteria"/>
</dbReference>
<dbReference type="AlphaFoldDB" id="A0A058ZM14"/>
<comment type="caution">
    <text evidence="3">The sequence shown here is derived from an EMBL/GenBank/DDBJ whole genome shotgun (WGS) entry which is preliminary data.</text>
</comment>
<evidence type="ECO:0000313" key="3">
    <source>
        <dbReference type="EMBL" id="KCV82240.1"/>
    </source>
</evidence>